<accession>A0A517LKS0</accession>
<evidence type="ECO:0000313" key="3">
    <source>
        <dbReference type="Proteomes" id="UP000316270"/>
    </source>
</evidence>
<evidence type="ECO:0000256" key="1">
    <source>
        <dbReference type="SAM" id="SignalP"/>
    </source>
</evidence>
<organism evidence="2 3">
    <name type="scientific">Venturia effusa</name>
    <dbReference type="NCBI Taxonomy" id="50376"/>
    <lineage>
        <taxon>Eukaryota</taxon>
        <taxon>Fungi</taxon>
        <taxon>Dikarya</taxon>
        <taxon>Ascomycota</taxon>
        <taxon>Pezizomycotina</taxon>
        <taxon>Dothideomycetes</taxon>
        <taxon>Pleosporomycetidae</taxon>
        <taxon>Venturiales</taxon>
        <taxon>Venturiaceae</taxon>
        <taxon>Venturia</taxon>
    </lineage>
</organism>
<dbReference type="EMBL" id="CP042199">
    <property type="protein sequence ID" value="QDS76240.1"/>
    <property type="molecule type" value="Genomic_DNA"/>
</dbReference>
<proteinExistence type="predicted"/>
<dbReference type="OrthoDB" id="5371328at2759"/>
<feature type="chain" id="PRO_5022006228" evidence="1">
    <location>
        <begin position="19"/>
        <end position="133"/>
    </location>
</feature>
<name>A0A517LKS0_9PEZI</name>
<reference evidence="2 3" key="1">
    <citation type="submission" date="2019-07" db="EMBL/GenBank/DDBJ databases">
        <title>Finished genome of Venturia effusa.</title>
        <authorList>
            <person name="Young C.A."/>
            <person name="Cox M.P."/>
            <person name="Ganley A.R.D."/>
            <person name="David W.J."/>
        </authorList>
    </citation>
    <scope>NUCLEOTIDE SEQUENCE [LARGE SCALE GENOMIC DNA]</scope>
    <source>
        <strain evidence="3">albino</strain>
    </source>
</reference>
<dbReference type="AlphaFoldDB" id="A0A517LKS0"/>
<dbReference type="Proteomes" id="UP000316270">
    <property type="component" value="Chromosome 15"/>
</dbReference>
<protein>
    <submittedName>
        <fullName evidence="2">Uncharacterized protein</fullName>
    </submittedName>
</protein>
<keyword evidence="3" id="KW-1185">Reference proteome</keyword>
<keyword evidence="1" id="KW-0732">Signal</keyword>
<gene>
    <name evidence="2" type="ORF">FKW77_000701</name>
</gene>
<feature type="signal peptide" evidence="1">
    <location>
        <begin position="1"/>
        <end position="18"/>
    </location>
</feature>
<evidence type="ECO:0000313" key="2">
    <source>
        <dbReference type="EMBL" id="QDS76240.1"/>
    </source>
</evidence>
<sequence>MTRFLLAFAASACAATLGVFPDLVCPAAGSQLRTSTTPIGYCPGDSDIRGPRLEAVYGSAIAPTRLGLAPNGDVYFTCARNMEVQTWTLTKKINFTSEVPWLPRKWQNCAPGQHVSTCFINVQKVVLDAEGVF</sequence>